<keyword evidence="4" id="KW-1185">Reference proteome</keyword>
<dbReference type="OrthoDB" id="9811239at2"/>
<dbReference type="GeneID" id="93131403"/>
<dbReference type="CDD" id="cd03820">
    <property type="entry name" value="GT4_AmsD-like"/>
    <property type="match status" value="1"/>
</dbReference>
<dbReference type="RefSeq" id="WP_034869280.1">
    <property type="nucleotide sequence ID" value="NZ_CBCSDR010000007.1"/>
</dbReference>
<dbReference type="GO" id="GO:0016757">
    <property type="term" value="F:glycosyltransferase activity"/>
    <property type="evidence" value="ECO:0007669"/>
    <property type="project" value="InterPro"/>
</dbReference>
<name>A0A7T7UVK7_9FLAO</name>
<dbReference type="Pfam" id="PF13439">
    <property type="entry name" value="Glyco_transf_4"/>
    <property type="match status" value="1"/>
</dbReference>
<feature type="domain" description="Glycosyl transferase family 1" evidence="1">
    <location>
        <begin position="197"/>
        <end position="352"/>
    </location>
</feature>
<dbReference type="EMBL" id="CP067018">
    <property type="protein sequence ID" value="QQN57031.1"/>
    <property type="molecule type" value="Genomic_DNA"/>
</dbReference>
<gene>
    <name evidence="3" type="ORF">I6H88_11210</name>
</gene>
<dbReference type="Pfam" id="PF00534">
    <property type="entry name" value="Glycos_transf_1"/>
    <property type="match status" value="1"/>
</dbReference>
<sequence length="378" mass="44061">MKVVYNILGTFNSGGMERVLANKANYLVNSGYDITIITTDQKGRSAYFEMNPKIKYIDLDINYRDDIDKGVYKKSLSYLLKQKKHKQRLEGILYDLKADVVISMFDHDVSFVHDIKDGSKKIVEIHFSRFKRLQYGRKGIWKIIDKIRSNNDYKLVQKYDRFVVLTNEDKGYWGNMPNIEVIPNANSFTSSEQSSLSYKRVIAVGRYDYQKGFDELIKMWERIHVKNPEWRLDIFGDGPLKEELQCLIKKMNLSETINLYPSTKKIKEEYLKSSIMVLTSRYEGLGMVLLEAQTCGLPLVAYACKCGPKDIIQDGINGYLVPERDSQMMVEKILNLIGNYELRKEMGHMGKKFSENFSENRIMKKWVNLFNEVTKENQ</sequence>
<feature type="domain" description="Glycosyltransferase subfamily 4-like N-terminal" evidence="2">
    <location>
        <begin position="14"/>
        <end position="184"/>
    </location>
</feature>
<dbReference type="Proteomes" id="UP000595426">
    <property type="component" value="Chromosome"/>
</dbReference>
<dbReference type="KEGG" id="egm:AYC65_00720"/>
<reference evidence="3 4" key="1">
    <citation type="submission" date="2020-12" db="EMBL/GenBank/DDBJ databases">
        <title>FDA dAtabase for Regulatory Grade micrObial Sequences (FDA-ARGOS): Supporting development and validation of Infectious Disease Dx tests.</title>
        <authorList>
            <person name="Kerrigan L."/>
            <person name="Long C."/>
            <person name="Tallon L."/>
            <person name="Sadzewicz L."/>
            <person name="Zhao X."/>
            <person name="Boylan J."/>
            <person name="Ott S."/>
            <person name="Bowen H."/>
            <person name="Vavikolanu K."/>
            <person name="Mehta A."/>
            <person name="Aluvathingal J."/>
            <person name="Nadendla S."/>
            <person name="Yan Y."/>
            <person name="Sichtig H."/>
        </authorList>
    </citation>
    <scope>NUCLEOTIDE SEQUENCE [LARGE SCALE GENOMIC DNA]</scope>
    <source>
        <strain evidence="3 4">FDAARGOS_1031</strain>
    </source>
</reference>
<proteinExistence type="predicted"/>
<dbReference type="Gene3D" id="3.40.50.2000">
    <property type="entry name" value="Glycogen Phosphorylase B"/>
    <property type="match status" value="2"/>
</dbReference>
<dbReference type="InterPro" id="IPR001296">
    <property type="entry name" value="Glyco_trans_1"/>
</dbReference>
<organism evidence="3 4">
    <name type="scientific">Elizabethkingia bruuniana</name>
    <dbReference type="NCBI Taxonomy" id="1756149"/>
    <lineage>
        <taxon>Bacteria</taxon>
        <taxon>Pseudomonadati</taxon>
        <taxon>Bacteroidota</taxon>
        <taxon>Flavobacteriia</taxon>
        <taxon>Flavobacteriales</taxon>
        <taxon>Weeksellaceae</taxon>
        <taxon>Elizabethkingia</taxon>
    </lineage>
</organism>
<evidence type="ECO:0000259" key="1">
    <source>
        <dbReference type="Pfam" id="PF00534"/>
    </source>
</evidence>
<dbReference type="PANTHER" id="PTHR12526:SF630">
    <property type="entry name" value="GLYCOSYLTRANSFERASE"/>
    <property type="match status" value="1"/>
</dbReference>
<dbReference type="AlphaFoldDB" id="A0A7T7UVK7"/>
<protein>
    <submittedName>
        <fullName evidence="3">Glycosyltransferase family 4 protein</fullName>
    </submittedName>
</protein>
<dbReference type="PANTHER" id="PTHR12526">
    <property type="entry name" value="GLYCOSYLTRANSFERASE"/>
    <property type="match status" value="1"/>
</dbReference>
<evidence type="ECO:0000259" key="2">
    <source>
        <dbReference type="Pfam" id="PF13439"/>
    </source>
</evidence>
<dbReference type="SUPFAM" id="SSF53756">
    <property type="entry name" value="UDP-Glycosyltransferase/glycogen phosphorylase"/>
    <property type="match status" value="1"/>
</dbReference>
<evidence type="ECO:0000313" key="4">
    <source>
        <dbReference type="Proteomes" id="UP000595426"/>
    </source>
</evidence>
<accession>A0A7T7UVK7</accession>
<keyword evidence="3" id="KW-0808">Transferase</keyword>
<dbReference type="InterPro" id="IPR028098">
    <property type="entry name" value="Glyco_trans_4-like_N"/>
</dbReference>
<evidence type="ECO:0000313" key="3">
    <source>
        <dbReference type="EMBL" id="QQN57031.1"/>
    </source>
</evidence>